<dbReference type="EMBL" id="UFZQ01000001">
    <property type="protein sequence ID" value="STE87115.1"/>
    <property type="molecule type" value="Genomic_DNA"/>
</dbReference>
<dbReference type="GO" id="GO:0019646">
    <property type="term" value="P:aerobic electron transport chain"/>
    <property type="evidence" value="ECO:0007669"/>
    <property type="project" value="TreeGrafter"/>
</dbReference>
<dbReference type="GO" id="GO:0070069">
    <property type="term" value="C:cytochrome complex"/>
    <property type="evidence" value="ECO:0007669"/>
    <property type="project" value="TreeGrafter"/>
</dbReference>
<dbReference type="Proteomes" id="UP000255460">
    <property type="component" value="Unassembled WGS sequence"/>
</dbReference>
<organism evidence="8 9">
    <name type="scientific">Escherichia coli</name>
    <dbReference type="NCBI Taxonomy" id="562"/>
    <lineage>
        <taxon>Bacteria</taxon>
        <taxon>Pseudomonadati</taxon>
        <taxon>Pseudomonadota</taxon>
        <taxon>Gammaproteobacteria</taxon>
        <taxon>Enterobacterales</taxon>
        <taxon>Enterobacteriaceae</taxon>
        <taxon>Escherichia</taxon>
    </lineage>
</organism>
<proteinExistence type="inferred from homology"/>
<keyword evidence="5 7" id="KW-1133">Transmembrane helix</keyword>
<sequence>MFDYETLRFIWWLLIGVILVVFMISDGFDMGIGCLLPLVARNDE</sequence>
<keyword evidence="6 7" id="KW-0472">Membrane</keyword>
<evidence type="ECO:0000256" key="4">
    <source>
        <dbReference type="ARBA" id="ARBA00022692"/>
    </source>
</evidence>
<evidence type="ECO:0000256" key="1">
    <source>
        <dbReference type="ARBA" id="ARBA00004651"/>
    </source>
</evidence>
<dbReference type="GO" id="GO:0016682">
    <property type="term" value="F:oxidoreductase activity, acting on diphenols and related substances as donors, oxygen as acceptor"/>
    <property type="evidence" value="ECO:0007669"/>
    <property type="project" value="TreeGrafter"/>
</dbReference>
<comment type="subcellular location">
    <subcellularLocation>
        <location evidence="1">Cell membrane</location>
        <topology evidence="1">Multi-pass membrane protein</topology>
    </subcellularLocation>
</comment>
<dbReference type="GO" id="GO:0009055">
    <property type="term" value="F:electron transfer activity"/>
    <property type="evidence" value="ECO:0007669"/>
    <property type="project" value="TreeGrafter"/>
</dbReference>
<keyword evidence="3" id="KW-1003">Cell membrane</keyword>
<evidence type="ECO:0000256" key="3">
    <source>
        <dbReference type="ARBA" id="ARBA00022475"/>
    </source>
</evidence>
<feature type="transmembrane region" description="Helical" evidence="7">
    <location>
        <begin position="12"/>
        <end position="39"/>
    </location>
</feature>
<evidence type="ECO:0000256" key="2">
    <source>
        <dbReference type="ARBA" id="ARBA00007543"/>
    </source>
</evidence>
<gene>
    <name evidence="8" type="primary">appB_3</name>
    <name evidence="8" type="ORF">NCTC10418_04775</name>
</gene>
<dbReference type="Pfam" id="PF02322">
    <property type="entry name" value="Cyt_bd_oxida_II"/>
    <property type="match status" value="1"/>
</dbReference>
<dbReference type="EC" id="1.10.3.-" evidence="8"/>
<dbReference type="PANTHER" id="PTHR43141">
    <property type="entry name" value="CYTOCHROME BD2 SUBUNIT II"/>
    <property type="match status" value="1"/>
</dbReference>
<evidence type="ECO:0000313" key="8">
    <source>
        <dbReference type="EMBL" id="STE87115.1"/>
    </source>
</evidence>
<name>A0A376KWT4_ECOLX</name>
<evidence type="ECO:0000256" key="7">
    <source>
        <dbReference type="SAM" id="Phobius"/>
    </source>
</evidence>
<keyword evidence="4 7" id="KW-0812">Transmembrane</keyword>
<dbReference type="PANTHER" id="PTHR43141:SF1">
    <property type="entry name" value="CYTOCHROME BD-II UBIQUINOL OXIDASE SUBUNIT 2"/>
    <property type="match status" value="1"/>
</dbReference>
<evidence type="ECO:0000256" key="6">
    <source>
        <dbReference type="ARBA" id="ARBA00023136"/>
    </source>
</evidence>
<comment type="similarity">
    <text evidence="2">Belongs to the cytochrome ubiquinol oxidase subunit 2 family.</text>
</comment>
<keyword evidence="8" id="KW-0560">Oxidoreductase</keyword>
<dbReference type="GO" id="GO:0005886">
    <property type="term" value="C:plasma membrane"/>
    <property type="evidence" value="ECO:0007669"/>
    <property type="project" value="UniProtKB-SubCell"/>
</dbReference>
<dbReference type="AlphaFoldDB" id="A0A376KWT4"/>
<accession>A0A376KWT4</accession>
<protein>
    <submittedName>
        <fullName evidence="8">Cytochrome bd-II oxidase subunit 2</fullName>
        <ecNumber evidence="8">1.10.3.-</ecNumber>
    </submittedName>
</protein>
<dbReference type="InterPro" id="IPR003317">
    <property type="entry name" value="Cyt-d_oxidase_su2"/>
</dbReference>
<evidence type="ECO:0000313" key="9">
    <source>
        <dbReference type="Proteomes" id="UP000255460"/>
    </source>
</evidence>
<reference evidence="8 9" key="1">
    <citation type="submission" date="2018-06" db="EMBL/GenBank/DDBJ databases">
        <authorList>
            <consortium name="Pathogen Informatics"/>
            <person name="Doyle S."/>
        </authorList>
    </citation>
    <scope>NUCLEOTIDE SEQUENCE [LARGE SCALE GENOMIC DNA]</scope>
    <source>
        <strain evidence="8 9">NCTC10418</strain>
    </source>
</reference>
<evidence type="ECO:0000256" key="5">
    <source>
        <dbReference type="ARBA" id="ARBA00022989"/>
    </source>
</evidence>